<keyword evidence="3" id="KW-1185">Reference proteome</keyword>
<dbReference type="Proteomes" id="UP000778578">
    <property type="component" value="Unassembled WGS sequence"/>
</dbReference>
<sequence length="337" mass="36324">MLRIHFTDRDLVRVRVATGVDPMWETLLAAHQLAPASRGGQLTFAGWRRRARSALAEGGLEGALRMLLTLAPSRAGYFPDFLTPAAAEDGLAAGLDGMRATPRPRLAEETARALRSRRVVPAWFQDLAQGDSLRLAELADAIARVYRTVVAPGWSATETLVQADRAIRSRVLRDEGLLGLLASLGPAVRWEAPTLVVAYPEERDIWLDGRGLRLVPSRFCWRMPVALADPGLPQTLVYPATAELPGTAPAALGEDDPRDRVRALSTLLGRTRAGVLVALASCGTTGELAVRLRVSAATASGHVSALRQAGLVISRRIDSRVVHLWTPLGEGLVRGRV</sequence>
<dbReference type="InterPro" id="IPR011991">
    <property type="entry name" value="ArsR-like_HTH"/>
</dbReference>
<dbReference type="EMBL" id="JAINZZ010000025">
    <property type="protein sequence ID" value="MBY8879924.1"/>
    <property type="molecule type" value="Genomic_DNA"/>
</dbReference>
<organism evidence="2 3">
    <name type="scientific">Actinacidiphila acidipaludis</name>
    <dbReference type="NCBI Taxonomy" id="2873382"/>
    <lineage>
        <taxon>Bacteria</taxon>
        <taxon>Bacillati</taxon>
        <taxon>Actinomycetota</taxon>
        <taxon>Actinomycetes</taxon>
        <taxon>Kitasatosporales</taxon>
        <taxon>Streptomycetaceae</taxon>
        <taxon>Actinacidiphila</taxon>
    </lineage>
</organism>
<proteinExistence type="predicted"/>
<dbReference type="RefSeq" id="WP_222964455.1">
    <property type="nucleotide sequence ID" value="NZ_JAINZZ010000025.1"/>
</dbReference>
<reference evidence="2 3" key="1">
    <citation type="submission" date="2021-08" db="EMBL/GenBank/DDBJ databases">
        <title>WGS of actinomycetes from Thailand.</title>
        <authorList>
            <person name="Thawai C."/>
        </authorList>
    </citation>
    <scope>NUCLEOTIDE SEQUENCE [LARGE SCALE GENOMIC DNA]</scope>
    <source>
        <strain evidence="2 3">PLK6-54</strain>
    </source>
</reference>
<evidence type="ECO:0000313" key="3">
    <source>
        <dbReference type="Proteomes" id="UP000778578"/>
    </source>
</evidence>
<accession>A0ABS7Q9T4</accession>
<evidence type="ECO:0000313" key="2">
    <source>
        <dbReference type="EMBL" id="MBY8879924.1"/>
    </source>
</evidence>
<name>A0ABS7Q9T4_9ACTN</name>
<comment type="caution">
    <text evidence="2">The sequence shown here is derived from an EMBL/GenBank/DDBJ whole genome shotgun (WGS) entry which is preliminary data.</text>
</comment>
<feature type="domain" description="HTH arsR-type" evidence="1">
    <location>
        <begin position="262"/>
        <end position="334"/>
    </location>
</feature>
<gene>
    <name evidence="2" type="ORF">K7862_20140</name>
</gene>
<dbReference type="CDD" id="cd00090">
    <property type="entry name" value="HTH_ARSR"/>
    <property type="match status" value="1"/>
</dbReference>
<evidence type="ECO:0000259" key="1">
    <source>
        <dbReference type="SMART" id="SM00418"/>
    </source>
</evidence>
<dbReference type="SUPFAM" id="SSF46785">
    <property type="entry name" value="Winged helix' DNA-binding domain"/>
    <property type="match status" value="1"/>
</dbReference>
<dbReference type="Gene3D" id="1.10.10.10">
    <property type="entry name" value="Winged helix-like DNA-binding domain superfamily/Winged helix DNA-binding domain"/>
    <property type="match status" value="1"/>
</dbReference>
<protein>
    <submittedName>
        <fullName evidence="2">Winged helix-turn-helix domain-containing protein</fullName>
    </submittedName>
</protein>
<dbReference type="InterPro" id="IPR036390">
    <property type="entry name" value="WH_DNA-bd_sf"/>
</dbReference>
<dbReference type="InterPro" id="IPR001845">
    <property type="entry name" value="HTH_ArsR_DNA-bd_dom"/>
</dbReference>
<dbReference type="InterPro" id="IPR036388">
    <property type="entry name" value="WH-like_DNA-bd_sf"/>
</dbReference>
<dbReference type="SMART" id="SM00418">
    <property type="entry name" value="HTH_ARSR"/>
    <property type="match status" value="1"/>
</dbReference>